<sequence>MGYTWIPSGATPAFLQWHLWVREGKGRRIEYRLDAGSVIHDPRTQAARLGEGFTLRRIGPYFHRDTILRNHSEWWMASAHHLKPGEGRFAADAGVKMLCDSGGWQIKSGASDYVDPHKVIEVYNACADAGMALDYPPRRDVDTTSEVFRILAKIQKGHNGIFLAKRREGLELINVAHGVTGDQWRAWIESVNAPAGFQGWAISEDSNADPHCMLRGAAVLYRDFGVREQRVHLFGISGPLQIPVAAWLGRYFPNLTSDSSSWQGGRFASYLYNSQGALRTLKIGRKDPEVADGDALNDYCQCEFCSVLGTFGAYRAPGAYSALSAHSVIAIQSSVALWNDLATKVGRAEYEREIRDRFSYPGRKRKMDRPAKIIRQLDYLEEAMAKGPEAADRLMARSRGLKGAA</sequence>
<gene>
    <name evidence="1" type="ORF">GETHED_00950</name>
</gene>
<protein>
    <submittedName>
        <fullName evidence="1">Uncharacterized protein</fullName>
    </submittedName>
</protein>
<dbReference type="EMBL" id="BSDC01000001">
    <property type="protein sequence ID" value="GLH65731.1"/>
    <property type="molecule type" value="Genomic_DNA"/>
</dbReference>
<evidence type="ECO:0000313" key="2">
    <source>
        <dbReference type="Proteomes" id="UP001165044"/>
    </source>
</evidence>
<proteinExistence type="predicted"/>
<dbReference type="SUPFAM" id="SSF51713">
    <property type="entry name" value="tRNA-guanine transglycosylase"/>
    <property type="match status" value="1"/>
</dbReference>
<dbReference type="RefSeq" id="WP_285605822.1">
    <property type="nucleotide sequence ID" value="NZ_BSDC01000001.1"/>
</dbReference>
<organism evidence="1 2">
    <name type="scientific">Geothrix edaphica</name>
    <dbReference type="NCBI Taxonomy" id="2927976"/>
    <lineage>
        <taxon>Bacteria</taxon>
        <taxon>Pseudomonadati</taxon>
        <taxon>Acidobacteriota</taxon>
        <taxon>Holophagae</taxon>
        <taxon>Holophagales</taxon>
        <taxon>Holophagaceae</taxon>
        <taxon>Geothrix</taxon>
    </lineage>
</organism>
<accession>A0ABQ5PT77</accession>
<comment type="caution">
    <text evidence="1">The sequence shown here is derived from an EMBL/GenBank/DDBJ whole genome shotgun (WGS) entry which is preliminary data.</text>
</comment>
<keyword evidence="2" id="KW-1185">Reference proteome</keyword>
<dbReference type="InterPro" id="IPR036511">
    <property type="entry name" value="TGT-like_sf"/>
</dbReference>
<reference evidence="1" key="1">
    <citation type="journal article" date="2023" name="Antonie Van Leeuwenhoek">
        <title>Mesoterricola silvestris gen. nov., sp. nov., Mesoterricola sediminis sp. nov., Geothrix oryzae sp. nov., Geothrix edaphica sp. nov., Geothrix rubra sp. nov., and Geothrix limicola sp. nov., six novel members of Acidobacteriota isolated from soils.</title>
        <authorList>
            <person name="Itoh H."/>
            <person name="Sugisawa Y."/>
            <person name="Mise K."/>
            <person name="Xu Z."/>
            <person name="Kuniyasu M."/>
            <person name="Ushijima N."/>
            <person name="Kawano K."/>
            <person name="Kobayashi E."/>
            <person name="Shiratori Y."/>
            <person name="Masuda Y."/>
            <person name="Senoo K."/>
        </authorList>
    </citation>
    <scope>NUCLEOTIDE SEQUENCE</scope>
    <source>
        <strain evidence="1">Red802</strain>
    </source>
</reference>
<dbReference type="Gene3D" id="3.20.20.105">
    <property type="entry name" value="Queuine tRNA-ribosyltransferase-like"/>
    <property type="match status" value="1"/>
</dbReference>
<evidence type="ECO:0000313" key="1">
    <source>
        <dbReference type="EMBL" id="GLH65731.1"/>
    </source>
</evidence>
<dbReference type="Proteomes" id="UP001165044">
    <property type="component" value="Unassembled WGS sequence"/>
</dbReference>
<name>A0ABQ5PT77_9BACT</name>